<protein>
    <recommendedName>
        <fullName evidence="6">Chain length determinant protein</fullName>
    </recommendedName>
</protein>
<evidence type="ECO:0000313" key="5">
    <source>
        <dbReference type="Proteomes" id="UP000193077"/>
    </source>
</evidence>
<evidence type="ECO:0000256" key="2">
    <source>
        <dbReference type="SAM" id="MobiDB-lite"/>
    </source>
</evidence>
<proteinExistence type="predicted"/>
<name>A0A1Y5TMF9_9RHOB</name>
<dbReference type="EMBL" id="FWFO01000004">
    <property type="protein sequence ID" value="SLN67533.1"/>
    <property type="molecule type" value="Genomic_DNA"/>
</dbReference>
<keyword evidence="3" id="KW-1133">Transmembrane helix</keyword>
<evidence type="ECO:0000313" key="4">
    <source>
        <dbReference type="EMBL" id="SLN67533.1"/>
    </source>
</evidence>
<dbReference type="Proteomes" id="UP000193077">
    <property type="component" value="Unassembled WGS sequence"/>
</dbReference>
<feature type="transmembrane region" description="Helical" evidence="3">
    <location>
        <begin position="435"/>
        <end position="455"/>
    </location>
</feature>
<dbReference type="AlphaFoldDB" id="A0A1Y5TMF9"/>
<reference evidence="4 5" key="1">
    <citation type="submission" date="2017-03" db="EMBL/GenBank/DDBJ databases">
        <authorList>
            <person name="Afonso C.L."/>
            <person name="Miller P.J."/>
            <person name="Scott M.A."/>
            <person name="Spackman E."/>
            <person name="Goraichik I."/>
            <person name="Dimitrov K.M."/>
            <person name="Suarez D.L."/>
            <person name="Swayne D.E."/>
        </authorList>
    </citation>
    <scope>NUCLEOTIDE SEQUENCE [LARGE SCALE GENOMIC DNA]</scope>
    <source>
        <strain evidence="4 5">CECT 7639</strain>
    </source>
</reference>
<sequence>MTLAALPQPTVTEQATPVLPPVEAPEQNPLAGFARALRGRWKRAMAGAAALGAICAGLGYLAGVQLYEAQAILRVFPQETNILYSTGEASVLKTFDSFVKAETTYVASHPVMSRAVDTIAVQDPETAGGIRVSDLAGSVEIRRSDSLIILKTKSRDPGFAQIKLDAVVSAYLTLKNEAKEARSAVRLAELYAREQELVERLTDLRATQLEVGGEYGMNALAKAHIEKIAQIDGLAARKSEVAATLIALEANSGGASADTSDEEIMRATLLDRAMADLNFERAKLMSQLAGLRAGYQGQNNARFELKVAAKLDEIAVIEKALADRREQIKVLGQTGALTDASAEGTDTSLADIRALYTKVEGQLANARKEARDLNRRRIELDQVEQDIDEAQKLLEETRRALEVIRLETGRALPGYAVLMSPASRPTNPVSDSRKMLAAAGLVGGAGLSLLIALGLGMAERRVRFAETLSSVEHRVPVLQVSDAGSDDAQAADLLRNELQLRPLRHPRLVGKAPIIAVTCAADRDTTELARALAASYARARMKALFVEGDIVVTQTSVPANRWRSVLSDEGGHPRAMRGSTGAWELRKGPESDIDDTSVSAPMVRRSLDKLVGDFDVIVVSAGSLTDRLASKFVLSASDVGVVEMYPGDAKDAVLSQIDCLDTLPRNGSVAVMRNALPADPWLSVRT</sequence>
<gene>
    <name evidence="4" type="ORF">TRL7639_03893</name>
</gene>
<keyword evidence="3" id="KW-0812">Transmembrane</keyword>
<keyword evidence="3" id="KW-0472">Membrane</keyword>
<feature type="coiled-coil region" evidence="1">
    <location>
        <begin position="349"/>
        <end position="407"/>
    </location>
</feature>
<evidence type="ECO:0000256" key="1">
    <source>
        <dbReference type="SAM" id="Coils"/>
    </source>
</evidence>
<evidence type="ECO:0008006" key="6">
    <source>
        <dbReference type="Google" id="ProtNLM"/>
    </source>
</evidence>
<feature type="transmembrane region" description="Helical" evidence="3">
    <location>
        <begin position="44"/>
        <end position="67"/>
    </location>
</feature>
<dbReference type="InterPro" id="IPR050445">
    <property type="entry name" value="Bact_polysacc_biosynth/exp"/>
</dbReference>
<dbReference type="OrthoDB" id="7664357at2"/>
<evidence type="ECO:0000256" key="3">
    <source>
        <dbReference type="SAM" id="Phobius"/>
    </source>
</evidence>
<keyword evidence="1" id="KW-0175">Coiled coil</keyword>
<dbReference type="PANTHER" id="PTHR32309:SF31">
    <property type="entry name" value="CAPSULAR EXOPOLYSACCHARIDE FAMILY"/>
    <property type="match status" value="1"/>
</dbReference>
<accession>A0A1Y5TMF9</accession>
<organism evidence="4 5">
    <name type="scientific">Falsiruegeria litorea R37</name>
    <dbReference type="NCBI Taxonomy" id="1200284"/>
    <lineage>
        <taxon>Bacteria</taxon>
        <taxon>Pseudomonadati</taxon>
        <taxon>Pseudomonadota</taxon>
        <taxon>Alphaproteobacteria</taxon>
        <taxon>Rhodobacterales</taxon>
        <taxon>Roseobacteraceae</taxon>
        <taxon>Falsiruegeria</taxon>
    </lineage>
</organism>
<dbReference type="PANTHER" id="PTHR32309">
    <property type="entry name" value="TYROSINE-PROTEIN KINASE"/>
    <property type="match status" value="1"/>
</dbReference>
<keyword evidence="5" id="KW-1185">Reference proteome</keyword>
<feature type="region of interest" description="Disordered" evidence="2">
    <location>
        <begin position="1"/>
        <end position="23"/>
    </location>
</feature>
<dbReference type="RefSeq" id="WP_085797519.1">
    <property type="nucleotide sequence ID" value="NZ_FWFO01000004.1"/>
</dbReference>
<feature type="region of interest" description="Disordered" evidence="2">
    <location>
        <begin position="568"/>
        <end position="596"/>
    </location>
</feature>